<dbReference type="GO" id="GO:0004540">
    <property type="term" value="F:RNA nuclease activity"/>
    <property type="evidence" value="ECO:0007669"/>
    <property type="project" value="InterPro"/>
</dbReference>
<dbReference type="PANTHER" id="PTHR35458">
    <property type="entry name" value="SLR0755 PROTEIN"/>
    <property type="match status" value="1"/>
</dbReference>
<evidence type="ECO:0000259" key="1">
    <source>
        <dbReference type="Pfam" id="PF01936"/>
    </source>
</evidence>
<sequence length="236" mass="27178">MKFIDTIFHLFSKSDLKRRVFFAFVDYGNVNYWYENDERDVDGNILNTRQKLIIDIEKLANFVALFSEQKRFYYGWNPRRKKNWHIAIKAEKCGFIKITKPMQFIKHYLSTGESPKGGFNNSEIKTDANGEYIEIPKSNFDVEISVDAIRLMEKYDTFCLFSGDSDFAYLAAFLKKNKKKFIVVASGQVFHTLKEFADLYINAQQIKVDIVSIKETSPHEGRGLDIGSASGGQGSQ</sequence>
<gene>
    <name evidence="2" type="ORF">A3A97_04615</name>
</gene>
<accession>A0A1G2PV13</accession>
<proteinExistence type="predicted"/>
<feature type="domain" description="NYN" evidence="1">
    <location>
        <begin position="42"/>
        <end position="201"/>
    </location>
</feature>
<reference evidence="2 3" key="1">
    <citation type="journal article" date="2016" name="Nat. Commun.">
        <title>Thousands of microbial genomes shed light on interconnected biogeochemical processes in an aquifer system.</title>
        <authorList>
            <person name="Anantharaman K."/>
            <person name="Brown C.T."/>
            <person name="Hug L.A."/>
            <person name="Sharon I."/>
            <person name="Castelle C.J."/>
            <person name="Probst A.J."/>
            <person name="Thomas B.C."/>
            <person name="Singh A."/>
            <person name="Wilkins M.J."/>
            <person name="Karaoz U."/>
            <person name="Brodie E.L."/>
            <person name="Williams K.H."/>
            <person name="Hubbard S.S."/>
            <person name="Banfield J.F."/>
        </authorList>
    </citation>
    <scope>NUCLEOTIDE SEQUENCE [LARGE SCALE GENOMIC DNA]</scope>
</reference>
<protein>
    <recommendedName>
        <fullName evidence="1">NYN domain-containing protein</fullName>
    </recommendedName>
</protein>
<dbReference type="Gene3D" id="3.40.50.1010">
    <property type="entry name" value="5'-nuclease"/>
    <property type="match status" value="1"/>
</dbReference>
<evidence type="ECO:0000313" key="2">
    <source>
        <dbReference type="EMBL" id="OHA52164.1"/>
    </source>
</evidence>
<dbReference type="Proteomes" id="UP000176951">
    <property type="component" value="Unassembled WGS sequence"/>
</dbReference>
<comment type="caution">
    <text evidence="2">The sequence shown here is derived from an EMBL/GenBank/DDBJ whole genome shotgun (WGS) entry which is preliminary data.</text>
</comment>
<name>A0A1G2PV13_9BACT</name>
<dbReference type="AlphaFoldDB" id="A0A1G2PV13"/>
<dbReference type="InterPro" id="IPR021139">
    <property type="entry name" value="NYN"/>
</dbReference>
<dbReference type="InterPro" id="IPR047140">
    <property type="entry name" value="LabA"/>
</dbReference>
<evidence type="ECO:0000313" key="3">
    <source>
        <dbReference type="Proteomes" id="UP000176951"/>
    </source>
</evidence>
<dbReference type="PANTHER" id="PTHR35458:SF8">
    <property type="entry name" value="SLR0650 PROTEIN"/>
    <property type="match status" value="1"/>
</dbReference>
<organism evidence="2 3">
    <name type="scientific">Candidatus Terrybacteria bacterium RIFCSPLOWO2_01_FULL_40_23</name>
    <dbReference type="NCBI Taxonomy" id="1802366"/>
    <lineage>
        <taxon>Bacteria</taxon>
        <taxon>Candidatus Terryibacteriota</taxon>
    </lineage>
</organism>
<dbReference type="Pfam" id="PF01936">
    <property type="entry name" value="NYN"/>
    <property type="match status" value="1"/>
</dbReference>
<dbReference type="EMBL" id="MHSW01000012">
    <property type="protein sequence ID" value="OHA52164.1"/>
    <property type="molecule type" value="Genomic_DNA"/>
</dbReference>